<evidence type="ECO:0000256" key="2">
    <source>
        <dbReference type="ARBA" id="ARBA00004777"/>
    </source>
</evidence>
<keyword evidence="5" id="KW-0274">FAD</keyword>
<evidence type="ECO:0000256" key="6">
    <source>
        <dbReference type="ARBA" id="ARBA00023002"/>
    </source>
</evidence>
<dbReference type="GO" id="GO:0071949">
    <property type="term" value="F:FAD binding"/>
    <property type="evidence" value="ECO:0007669"/>
    <property type="project" value="TreeGrafter"/>
</dbReference>
<evidence type="ECO:0000313" key="7">
    <source>
        <dbReference type="EMBL" id="SUZ86330.1"/>
    </source>
</evidence>
<dbReference type="GO" id="GO:0005829">
    <property type="term" value="C:cytosol"/>
    <property type="evidence" value="ECO:0007669"/>
    <property type="project" value="TreeGrafter"/>
</dbReference>
<dbReference type="EMBL" id="UINC01001676">
    <property type="protein sequence ID" value="SUZ86330.1"/>
    <property type="molecule type" value="Genomic_DNA"/>
</dbReference>
<name>A0A381R482_9ZZZZ</name>
<comment type="similarity">
    <text evidence="3">Belongs to the methylenetetrahydrofolate reductase family.</text>
</comment>
<accession>A0A381R482</accession>
<dbReference type="PANTHER" id="PTHR45754">
    <property type="entry name" value="METHYLENETETRAHYDROFOLATE REDUCTASE"/>
    <property type="match status" value="1"/>
</dbReference>
<gene>
    <name evidence="7" type="ORF">METZ01_LOCUS39184</name>
</gene>
<dbReference type="GO" id="GO:0004489">
    <property type="term" value="F:methylenetetrahydrofolate reductase [NAD(P)H] activity"/>
    <property type="evidence" value="ECO:0007669"/>
    <property type="project" value="InterPro"/>
</dbReference>
<sequence length="288" mass="32835">MINFSLEYFPPNDQESLKSLIEQATVISTYSPHYMSITHTANPMVNNPTMQTVEILKKQLAVRVTPHMTCINYSKTEIMQMVQDYSSLGVDSVVALRGNKKHNDRENEPYFDNSPEFISALNDNFDFRISISGYPEGHPERKGIIADFLYLKKKCDAGADEIITQWCFSNDAVLRYRDLCASRNINVPISIGILPISDMEKTQHFAKLCGSVIPREIKEAFNKSEGNDKATEDLGVRVAIQQIENLSNEGIYNFHLYTLNRSEMTKRIIQHFAVPRIDEIARSEMRAS</sequence>
<dbReference type="Gene3D" id="3.20.20.220">
    <property type="match status" value="1"/>
</dbReference>
<dbReference type="PANTHER" id="PTHR45754:SF3">
    <property type="entry name" value="METHYLENETETRAHYDROFOLATE REDUCTASE (NADPH)"/>
    <property type="match status" value="1"/>
</dbReference>
<keyword evidence="6" id="KW-0560">Oxidoreductase</keyword>
<evidence type="ECO:0000256" key="5">
    <source>
        <dbReference type="ARBA" id="ARBA00022827"/>
    </source>
</evidence>
<reference evidence="7" key="1">
    <citation type="submission" date="2018-05" db="EMBL/GenBank/DDBJ databases">
        <authorList>
            <person name="Lanie J.A."/>
            <person name="Ng W.-L."/>
            <person name="Kazmierczak K.M."/>
            <person name="Andrzejewski T.M."/>
            <person name="Davidsen T.M."/>
            <person name="Wayne K.J."/>
            <person name="Tettelin H."/>
            <person name="Glass J.I."/>
            <person name="Rusch D."/>
            <person name="Podicherti R."/>
            <person name="Tsui H.-C.T."/>
            <person name="Winkler M.E."/>
        </authorList>
    </citation>
    <scope>NUCLEOTIDE SEQUENCE</scope>
</reference>
<dbReference type="SUPFAM" id="SSF51730">
    <property type="entry name" value="FAD-linked oxidoreductase"/>
    <property type="match status" value="1"/>
</dbReference>
<dbReference type="GO" id="GO:0009086">
    <property type="term" value="P:methionine biosynthetic process"/>
    <property type="evidence" value="ECO:0007669"/>
    <property type="project" value="TreeGrafter"/>
</dbReference>
<organism evidence="7">
    <name type="scientific">marine metagenome</name>
    <dbReference type="NCBI Taxonomy" id="408172"/>
    <lineage>
        <taxon>unclassified sequences</taxon>
        <taxon>metagenomes</taxon>
        <taxon>ecological metagenomes</taxon>
    </lineage>
</organism>
<dbReference type="CDD" id="cd00537">
    <property type="entry name" value="MTHFR"/>
    <property type="match status" value="1"/>
</dbReference>
<dbReference type="UniPathway" id="UPA00193"/>
<proteinExistence type="inferred from homology"/>
<comment type="pathway">
    <text evidence="2">One-carbon metabolism; tetrahydrofolate interconversion.</text>
</comment>
<protein>
    <submittedName>
        <fullName evidence="7">Uncharacterized protein</fullName>
    </submittedName>
</protein>
<keyword evidence="4" id="KW-0285">Flavoprotein</keyword>
<dbReference type="InterPro" id="IPR003171">
    <property type="entry name" value="Mehydrof_redctse-like"/>
</dbReference>
<dbReference type="AlphaFoldDB" id="A0A381R482"/>
<comment type="cofactor">
    <cofactor evidence="1">
        <name>FAD</name>
        <dbReference type="ChEBI" id="CHEBI:57692"/>
    </cofactor>
</comment>
<evidence type="ECO:0000256" key="3">
    <source>
        <dbReference type="ARBA" id="ARBA00006743"/>
    </source>
</evidence>
<evidence type="ECO:0000256" key="4">
    <source>
        <dbReference type="ARBA" id="ARBA00022630"/>
    </source>
</evidence>
<dbReference type="GO" id="GO:0035999">
    <property type="term" value="P:tetrahydrofolate interconversion"/>
    <property type="evidence" value="ECO:0007669"/>
    <property type="project" value="UniProtKB-UniPathway"/>
</dbReference>
<dbReference type="Pfam" id="PF02219">
    <property type="entry name" value="MTHFR"/>
    <property type="match status" value="1"/>
</dbReference>
<evidence type="ECO:0000256" key="1">
    <source>
        <dbReference type="ARBA" id="ARBA00001974"/>
    </source>
</evidence>
<dbReference type="InterPro" id="IPR029041">
    <property type="entry name" value="FAD-linked_oxidoreductase-like"/>
</dbReference>